<name>A0A9X4NF45_9LACT</name>
<sequence length="817" mass="94727">MSSENLYFVGAHFGGQSQLSRFKKEGIWELGWQGNEKNKQYIKMASLLNKIEPGDPIIIKSTFTKKYNLPFNNPNNNYYSVMRLSARGKVIENIGDGHTLKVEWEENFNPKDWYFYTSRETMWQVKRDTTLHEINDLINFALNDQEQNYQIYLKEQSNYVATNEEVKEVSLDNFYVWYEEHKDVLLPKAKEGAKENRKLQEDFLKDWPLEKLSSMTLDDYVIGKGAENNSLCYQLEFGKYSNLFLGIKGGSSGKFGIYWHNIKEQYCGPNNQIIPETEVEKYFNNLKSELIEILNAGIKGDFESKFFNKDGQANSFYNRPNVLTKLLCAYSPKGMYSGINMNKFHKEVFDKLYEVKGRGGVYKQNLDLTKIISEAIPELDSELLGYPLWEYRNFITGETEDEVVNNKSEFINEYSNTLINEKNIIFRGAPGTGKTFLSNQIASDIVSNGRTDKIEELDSEESERICFVQFHPSYDYSDFVEGLRPKIDKQGNMGFKLENGIFKQFVLKAIENYENGKKSHEEQQKEADTKNKILSYLDEVNLGEDVFEISSGNKFYVESFSEETIEINIPGNAISKAVTLKVKKLKDILEAGVNFKKGKDINEYFSSHRRQEDSYYFALYNKIKNYNLKDSNADAVESVKPFIFIIDEINRGEISKIFGELFFSIDPSYRGNKQGVYTQYANMHDEDEPKFYIPKNIYIIGTMNDIDRSVDTFDFAMRRRFTFIEISAEDSANAMGLNSKVHDQMLRLNEAIITIGNLSTDYQIGASYFREIDIEESRDECPIWNHKLKPLLRDYFRGEANAISKVTQIESRYFNEG</sequence>
<feature type="domain" description="AAA+ ATPase" evidence="1">
    <location>
        <begin position="420"/>
        <end position="730"/>
    </location>
</feature>
<dbReference type="RefSeq" id="WP_278216483.1">
    <property type="nucleotide sequence ID" value="NZ_JAOWLP010000014.1"/>
</dbReference>
<dbReference type="InterPro" id="IPR052934">
    <property type="entry name" value="Methyl-DNA_Rec/Restrict_Enz"/>
</dbReference>
<dbReference type="Proteomes" id="UP001152656">
    <property type="component" value="Unassembled WGS sequence"/>
</dbReference>
<evidence type="ECO:0000259" key="1">
    <source>
        <dbReference type="SMART" id="SM00382"/>
    </source>
</evidence>
<dbReference type="Gene3D" id="3.40.50.300">
    <property type="entry name" value="P-loop containing nucleotide triphosphate hydrolases"/>
    <property type="match status" value="2"/>
</dbReference>
<dbReference type="PANTHER" id="PTHR37291">
    <property type="entry name" value="5-METHYLCYTOSINE-SPECIFIC RESTRICTION ENZYME B"/>
    <property type="match status" value="1"/>
</dbReference>
<accession>A0A9X4NF45</accession>
<evidence type="ECO:0000313" key="3">
    <source>
        <dbReference type="Proteomes" id="UP001152656"/>
    </source>
</evidence>
<reference evidence="2" key="2">
    <citation type="journal article" date="2023" name="Food Microbiol.">
        <title>Evaluation of the fermentation potential of lactic acid bacteria isolated from herbs, fruits and vegetables as starter cultures in nut-based milk alternatives.</title>
        <authorList>
            <person name="Huang W."/>
            <person name="Dong A."/>
            <person name="Pham H.T."/>
            <person name="Zhou C."/>
            <person name="Huo Z."/>
            <person name="Watjen A.P."/>
            <person name="Prakash S."/>
            <person name="Bang-Berthelsen C.H."/>
            <person name="Turner M.S."/>
        </authorList>
    </citation>
    <scope>NUCLEOTIDE SEQUENCE</scope>
    <source>
        <strain evidence="2">581</strain>
    </source>
</reference>
<proteinExistence type="predicted"/>
<reference evidence="2" key="1">
    <citation type="submission" date="2022-10" db="EMBL/GenBank/DDBJ databases">
        <authorList>
            <person name="Turner M.S."/>
            <person name="Huang W."/>
        </authorList>
    </citation>
    <scope>NUCLEOTIDE SEQUENCE</scope>
    <source>
        <strain evidence="2">581</strain>
    </source>
</reference>
<dbReference type="EMBL" id="JAOWLP010000014">
    <property type="protein sequence ID" value="MDG4982284.1"/>
    <property type="molecule type" value="Genomic_DNA"/>
</dbReference>
<dbReference type="GO" id="GO:0005524">
    <property type="term" value="F:ATP binding"/>
    <property type="evidence" value="ECO:0007669"/>
    <property type="project" value="InterPro"/>
</dbReference>
<dbReference type="SMART" id="SM00382">
    <property type="entry name" value="AAA"/>
    <property type="match status" value="1"/>
</dbReference>
<dbReference type="InterPro" id="IPR003593">
    <property type="entry name" value="AAA+_ATPase"/>
</dbReference>
<dbReference type="GO" id="GO:0016887">
    <property type="term" value="F:ATP hydrolysis activity"/>
    <property type="evidence" value="ECO:0007669"/>
    <property type="project" value="InterPro"/>
</dbReference>
<dbReference type="AlphaFoldDB" id="A0A9X4NF45"/>
<dbReference type="InterPro" id="IPR011704">
    <property type="entry name" value="ATPase_dyneun-rel_AAA"/>
</dbReference>
<evidence type="ECO:0000313" key="2">
    <source>
        <dbReference type="EMBL" id="MDG4982284.1"/>
    </source>
</evidence>
<dbReference type="InterPro" id="IPR027417">
    <property type="entry name" value="P-loop_NTPase"/>
</dbReference>
<dbReference type="PANTHER" id="PTHR37291:SF1">
    <property type="entry name" value="TYPE IV METHYL-DIRECTED RESTRICTION ENZYME ECOKMCRB SUBUNIT"/>
    <property type="match status" value="1"/>
</dbReference>
<organism evidence="2 3">
    <name type="scientific">Lactococcus lactis</name>
    <dbReference type="NCBI Taxonomy" id="1358"/>
    <lineage>
        <taxon>Bacteria</taxon>
        <taxon>Bacillati</taxon>
        <taxon>Bacillota</taxon>
        <taxon>Bacilli</taxon>
        <taxon>Lactobacillales</taxon>
        <taxon>Streptococcaceae</taxon>
        <taxon>Lactococcus</taxon>
    </lineage>
</organism>
<gene>
    <name evidence="2" type="ORF">OGZ39_11585</name>
</gene>
<dbReference type="Pfam" id="PF07728">
    <property type="entry name" value="AAA_5"/>
    <property type="match status" value="1"/>
</dbReference>
<comment type="caution">
    <text evidence="2">The sequence shown here is derived from an EMBL/GenBank/DDBJ whole genome shotgun (WGS) entry which is preliminary data.</text>
</comment>
<protein>
    <submittedName>
        <fullName evidence="2">AAA family ATPase</fullName>
    </submittedName>
</protein>
<dbReference type="SUPFAM" id="SSF52540">
    <property type="entry name" value="P-loop containing nucleoside triphosphate hydrolases"/>
    <property type="match status" value="1"/>
</dbReference>